<dbReference type="Gene3D" id="1.20.1260.10">
    <property type="match status" value="1"/>
</dbReference>
<organism evidence="2 3">
    <name type="scientific">Aeromicrobium camelliae</name>
    <dbReference type="NCBI Taxonomy" id="1538144"/>
    <lineage>
        <taxon>Bacteria</taxon>
        <taxon>Bacillati</taxon>
        <taxon>Actinomycetota</taxon>
        <taxon>Actinomycetes</taxon>
        <taxon>Propionibacteriales</taxon>
        <taxon>Nocardioidaceae</taxon>
        <taxon>Aeromicrobium</taxon>
    </lineage>
</organism>
<accession>A0A3N6ZC84</accession>
<evidence type="ECO:0000259" key="1">
    <source>
        <dbReference type="Pfam" id="PF14530"/>
    </source>
</evidence>
<protein>
    <submittedName>
        <fullName evidence="2">DUF4439 domain-containing protein</fullName>
    </submittedName>
</protein>
<comment type="caution">
    <text evidence="2">The sequence shown here is derived from an EMBL/GenBank/DDBJ whole genome shotgun (WGS) entry which is preliminary data.</text>
</comment>
<dbReference type="Pfam" id="PF14530">
    <property type="entry name" value="DUF4439"/>
    <property type="match status" value="1"/>
</dbReference>
<proteinExistence type="predicted"/>
<evidence type="ECO:0000313" key="3">
    <source>
        <dbReference type="Proteomes" id="UP000275225"/>
    </source>
</evidence>
<evidence type="ECO:0000313" key="2">
    <source>
        <dbReference type="EMBL" id="RQN07801.1"/>
    </source>
</evidence>
<dbReference type="Proteomes" id="UP000275225">
    <property type="component" value="Unassembled WGS sequence"/>
</dbReference>
<dbReference type="InterPro" id="IPR009078">
    <property type="entry name" value="Ferritin-like_SF"/>
</dbReference>
<dbReference type="OrthoDB" id="5195580at2"/>
<dbReference type="EMBL" id="RQJX01000010">
    <property type="protein sequence ID" value="RQN07801.1"/>
    <property type="molecule type" value="Genomic_DNA"/>
</dbReference>
<name>A0A3N6ZC84_9ACTN</name>
<feature type="domain" description="DUF4439" evidence="1">
    <location>
        <begin position="11"/>
        <end position="134"/>
    </location>
</feature>
<gene>
    <name evidence="2" type="ORF">EHW97_08555</name>
</gene>
<reference evidence="2 3" key="1">
    <citation type="submission" date="2018-11" db="EMBL/GenBank/DDBJ databases">
        <authorList>
            <person name="Li F."/>
        </authorList>
    </citation>
    <scope>NUCLEOTIDE SEQUENCE [LARGE SCALE GENOMIC DNA]</scope>
    <source>
        <strain evidence="2 3">YS17T</strain>
    </source>
</reference>
<dbReference type="InterPro" id="IPR012347">
    <property type="entry name" value="Ferritin-like"/>
</dbReference>
<sequence>MNEAQAQAWSDWLALELEAVWLYPVIGARHDALRRSAAEAFDAHVERRDELVAVFSDANAEPPGPQVSYDVGALSTPEEASQAARSVEARICAAIVRLVGLVEGDLRSAAVDALRDTARRALGWGAEPEPFPGLD</sequence>
<keyword evidence="3" id="KW-1185">Reference proteome</keyword>
<dbReference type="SUPFAM" id="SSF47240">
    <property type="entry name" value="Ferritin-like"/>
    <property type="match status" value="1"/>
</dbReference>
<dbReference type="RefSeq" id="WP_124236752.1">
    <property type="nucleotide sequence ID" value="NZ_JBHUFI010000019.1"/>
</dbReference>
<dbReference type="AlphaFoldDB" id="A0A3N6ZC84"/>
<dbReference type="InterPro" id="IPR029447">
    <property type="entry name" value="DUF4439"/>
</dbReference>